<dbReference type="InterPro" id="IPR000801">
    <property type="entry name" value="Esterase-like"/>
</dbReference>
<keyword evidence="4" id="KW-1185">Reference proteome</keyword>
<comment type="similarity">
    <text evidence="1">Belongs to the esterase D family.</text>
</comment>
<dbReference type="AlphaFoldDB" id="A0A3E1K7I7"/>
<proteinExistence type="inferred from homology"/>
<evidence type="ECO:0000256" key="1">
    <source>
        <dbReference type="ARBA" id="ARBA00005622"/>
    </source>
</evidence>
<dbReference type="SUPFAM" id="SSF53474">
    <property type="entry name" value="alpha/beta-Hydrolases"/>
    <property type="match status" value="1"/>
</dbReference>
<comment type="caution">
    <text evidence="3">The sequence shown here is derived from an EMBL/GenBank/DDBJ whole genome shotgun (WGS) entry which is preliminary data.</text>
</comment>
<dbReference type="PANTHER" id="PTHR40841:SF2">
    <property type="entry name" value="SIDEROPHORE-DEGRADING ESTERASE (EUROFUNG)"/>
    <property type="match status" value="1"/>
</dbReference>
<keyword evidence="2 3" id="KW-0378">Hydrolase</keyword>
<gene>
    <name evidence="3" type="ORF">DZC52_10935</name>
</gene>
<evidence type="ECO:0000256" key="2">
    <source>
        <dbReference type="ARBA" id="ARBA00022801"/>
    </source>
</evidence>
<accession>A0A3E1K7I7</accession>
<dbReference type="OrthoDB" id="9784036at2"/>
<dbReference type="Pfam" id="PF00756">
    <property type="entry name" value="Esterase"/>
    <property type="match status" value="1"/>
</dbReference>
<dbReference type="RefSeq" id="WP_116651218.1">
    <property type="nucleotide sequence ID" value="NZ_QUZK01000041.1"/>
</dbReference>
<dbReference type="InterPro" id="IPR029058">
    <property type="entry name" value="AB_hydrolase_fold"/>
</dbReference>
<protein>
    <submittedName>
        <fullName evidence="3">Alpha/beta hydrolase</fullName>
    </submittedName>
</protein>
<dbReference type="GO" id="GO:0016788">
    <property type="term" value="F:hydrolase activity, acting on ester bonds"/>
    <property type="evidence" value="ECO:0007669"/>
    <property type="project" value="TreeGrafter"/>
</dbReference>
<reference evidence="3 4" key="1">
    <citation type="submission" date="2018-08" db="EMBL/GenBank/DDBJ databases">
        <title>Wenzhouxiangella salilacus sp. nov., a novel bacterium isolated from a saline lake in Xinjiang Province, China.</title>
        <authorList>
            <person name="Han S."/>
        </authorList>
    </citation>
    <scope>NUCLEOTIDE SEQUENCE [LARGE SCALE GENOMIC DNA]</scope>
    <source>
        <strain evidence="3 4">XDB06</strain>
    </source>
</reference>
<organism evidence="3 4">
    <name type="scientific">Wenzhouxiangella sediminis</name>
    <dbReference type="NCBI Taxonomy" id="1792836"/>
    <lineage>
        <taxon>Bacteria</taxon>
        <taxon>Pseudomonadati</taxon>
        <taxon>Pseudomonadota</taxon>
        <taxon>Gammaproteobacteria</taxon>
        <taxon>Chromatiales</taxon>
        <taxon>Wenzhouxiangellaceae</taxon>
        <taxon>Wenzhouxiangella</taxon>
    </lineage>
</organism>
<dbReference type="EMBL" id="QUZK01000041">
    <property type="protein sequence ID" value="RFF29984.1"/>
    <property type="molecule type" value="Genomic_DNA"/>
</dbReference>
<name>A0A3E1K7I7_9GAMM</name>
<dbReference type="Gene3D" id="3.40.50.1820">
    <property type="entry name" value="alpha/beta hydrolase"/>
    <property type="match status" value="1"/>
</dbReference>
<dbReference type="Proteomes" id="UP000260351">
    <property type="component" value="Unassembled WGS sequence"/>
</dbReference>
<evidence type="ECO:0000313" key="4">
    <source>
        <dbReference type="Proteomes" id="UP000260351"/>
    </source>
</evidence>
<dbReference type="PANTHER" id="PTHR40841">
    <property type="entry name" value="SIDEROPHORE TRIACETYLFUSARININE C ESTERASE"/>
    <property type="match status" value="1"/>
</dbReference>
<dbReference type="InterPro" id="IPR052558">
    <property type="entry name" value="Siderophore_Hydrolase_D"/>
</dbReference>
<sequence length="275" mass="30434">MKTNPFRYGALLLLFIGIHALAGENAGELAIGETFTLHSEQLEEERRINVFQPTVYGEAVATPLPVLYMLDGGIDEDFLHIAGLLQVFVSNGSVRPLLLVGIENTERRRDMTGPSDDPQDQAIAEHIGGAAAFRSFLRDELIETIESRYDVTPERAIIGESLAGLFVVETLANEPGLFDTYIAVDPSVWWNQYDLTGRIAQSLQQESAAERRLFVAASEEASSAERFQAFIVQVEQASSRMTFEYAPMPQESHATLFHPAAMKAFRTMFSASAED</sequence>
<evidence type="ECO:0000313" key="3">
    <source>
        <dbReference type="EMBL" id="RFF29984.1"/>
    </source>
</evidence>